<comment type="caution">
    <text evidence="9">The sequence shown here is derived from an EMBL/GenBank/DDBJ whole genome shotgun (WGS) entry which is preliminary data.</text>
</comment>
<keyword evidence="10" id="KW-1185">Reference proteome</keyword>
<feature type="transmembrane region" description="Helical" evidence="7">
    <location>
        <begin position="213"/>
        <end position="235"/>
    </location>
</feature>
<reference evidence="9 10" key="1">
    <citation type="submission" date="2018-05" db="EMBL/GenBank/DDBJ databases">
        <title>Pararhodobacter marina sp. nov., isolated from deep-sea water of the Indian Ocean.</title>
        <authorList>
            <person name="Lai Q.Sr."/>
            <person name="Liu X."/>
            <person name="Shao Z."/>
        </authorList>
    </citation>
    <scope>NUCLEOTIDE SEQUENCE [LARGE SCALE GENOMIC DNA]</scope>
    <source>
        <strain evidence="9 10">CIC4N-9</strain>
    </source>
</reference>
<protein>
    <submittedName>
        <fullName evidence="9">EamA/RhaT family transporter</fullName>
    </submittedName>
</protein>
<dbReference type="InterPro" id="IPR000620">
    <property type="entry name" value="EamA_dom"/>
</dbReference>
<evidence type="ECO:0000259" key="8">
    <source>
        <dbReference type="Pfam" id="PF00892"/>
    </source>
</evidence>
<comment type="subcellular location">
    <subcellularLocation>
        <location evidence="1">Membrane</location>
        <topology evidence="1">Multi-pass membrane protein</topology>
    </subcellularLocation>
</comment>
<dbReference type="PANTHER" id="PTHR32322:SF2">
    <property type="entry name" value="EAMA DOMAIN-CONTAINING PROTEIN"/>
    <property type="match status" value="1"/>
</dbReference>
<dbReference type="Proteomes" id="UP000244940">
    <property type="component" value="Unassembled WGS sequence"/>
</dbReference>
<feature type="transmembrane region" description="Helical" evidence="7">
    <location>
        <begin position="131"/>
        <end position="150"/>
    </location>
</feature>
<accession>A0A2U2CFM4</accession>
<keyword evidence="5 7" id="KW-0472">Membrane</keyword>
<evidence type="ECO:0000256" key="4">
    <source>
        <dbReference type="ARBA" id="ARBA00022989"/>
    </source>
</evidence>
<feature type="transmembrane region" description="Helical" evidence="7">
    <location>
        <begin position="188"/>
        <end position="207"/>
    </location>
</feature>
<dbReference type="OrthoDB" id="184388at2"/>
<feature type="transmembrane region" description="Helical" evidence="7">
    <location>
        <begin position="69"/>
        <end position="89"/>
    </location>
</feature>
<feature type="domain" description="EamA" evidence="8">
    <location>
        <begin position="214"/>
        <end position="350"/>
    </location>
</feature>
<gene>
    <name evidence="9" type="ORF">C4N9_02680</name>
</gene>
<feature type="transmembrane region" description="Helical" evidence="7">
    <location>
        <begin position="333"/>
        <end position="349"/>
    </location>
</feature>
<evidence type="ECO:0000256" key="3">
    <source>
        <dbReference type="ARBA" id="ARBA00022692"/>
    </source>
</evidence>
<evidence type="ECO:0000313" key="10">
    <source>
        <dbReference type="Proteomes" id="UP000244940"/>
    </source>
</evidence>
<dbReference type="SUPFAM" id="SSF103481">
    <property type="entry name" value="Multidrug resistance efflux transporter EmrE"/>
    <property type="match status" value="2"/>
</dbReference>
<evidence type="ECO:0000256" key="5">
    <source>
        <dbReference type="ARBA" id="ARBA00023136"/>
    </source>
</evidence>
<name>A0A2U2CFM4_9RHOB</name>
<feature type="transmembrane region" description="Helical" evidence="7">
    <location>
        <begin position="156"/>
        <end position="176"/>
    </location>
</feature>
<feature type="transmembrane region" description="Helical" evidence="7">
    <location>
        <begin position="307"/>
        <end position="327"/>
    </location>
</feature>
<evidence type="ECO:0000256" key="2">
    <source>
        <dbReference type="ARBA" id="ARBA00007362"/>
    </source>
</evidence>
<dbReference type="AlphaFoldDB" id="A0A2U2CFM4"/>
<dbReference type="Gene3D" id="1.10.3730.20">
    <property type="match status" value="1"/>
</dbReference>
<feature type="domain" description="EamA" evidence="8">
    <location>
        <begin position="71"/>
        <end position="201"/>
    </location>
</feature>
<feature type="region of interest" description="Disordered" evidence="6">
    <location>
        <begin position="1"/>
        <end position="24"/>
    </location>
</feature>
<feature type="transmembrane region" description="Helical" evidence="7">
    <location>
        <begin position="247"/>
        <end position="266"/>
    </location>
</feature>
<dbReference type="EMBL" id="QEYD01000002">
    <property type="protein sequence ID" value="PWE30697.1"/>
    <property type="molecule type" value="Genomic_DNA"/>
</dbReference>
<dbReference type="Pfam" id="PF00892">
    <property type="entry name" value="EamA"/>
    <property type="match status" value="2"/>
</dbReference>
<evidence type="ECO:0000313" key="9">
    <source>
        <dbReference type="EMBL" id="PWE30697.1"/>
    </source>
</evidence>
<feature type="transmembrane region" description="Helical" evidence="7">
    <location>
        <begin position="278"/>
        <end position="300"/>
    </location>
</feature>
<evidence type="ECO:0000256" key="7">
    <source>
        <dbReference type="SAM" id="Phobius"/>
    </source>
</evidence>
<feature type="transmembrane region" description="Helical" evidence="7">
    <location>
        <begin position="95"/>
        <end position="119"/>
    </location>
</feature>
<comment type="similarity">
    <text evidence="2">Belongs to the EamA transporter family.</text>
</comment>
<proteinExistence type="inferred from homology"/>
<keyword evidence="4 7" id="KW-1133">Transmembrane helix</keyword>
<dbReference type="InterPro" id="IPR050638">
    <property type="entry name" value="AA-Vitamin_Transporters"/>
</dbReference>
<dbReference type="InterPro" id="IPR037185">
    <property type="entry name" value="EmrE-like"/>
</dbReference>
<sequence>MDRSPLVRTEYPGGQGAERAKLGPWSPDATFRAPCPDPGLTPARIGGSVSTLNLCRTTMSPAERRPLDVPGFWIMLGLATLFAANNLMIKIGNDGLHPVFFAGVRSILAVPVIGAWMAWRGYSPRWDLWRGGLMLGLLFSCEFFFLFLALDNTSVVRASSLFYAMPIWLALAAHFLFPGERLTPKRALGFALGFSGVVLTFAGRGSVNAGGSVWGDLAAVLGGMSWAGLVIVSRLNPIGQARAETQIFWQVLISALLLTAAAPLFSDELVRDFDGFQAGLLIVQAVGVVSVGFITWFWLIGIYKSSTVASFSFLTPVLSAGLGWLVLGESVGIVTPVALALLVGGLFLINRR</sequence>
<organism evidence="9 10">
    <name type="scientific">Pararhodobacter marinus</name>
    <dbReference type="NCBI Taxonomy" id="2184063"/>
    <lineage>
        <taxon>Bacteria</taxon>
        <taxon>Pseudomonadati</taxon>
        <taxon>Pseudomonadota</taxon>
        <taxon>Alphaproteobacteria</taxon>
        <taxon>Rhodobacterales</taxon>
        <taxon>Paracoccaceae</taxon>
        <taxon>Pararhodobacter</taxon>
    </lineage>
</organism>
<dbReference type="GO" id="GO:0016020">
    <property type="term" value="C:membrane"/>
    <property type="evidence" value="ECO:0007669"/>
    <property type="project" value="UniProtKB-SubCell"/>
</dbReference>
<evidence type="ECO:0000256" key="6">
    <source>
        <dbReference type="SAM" id="MobiDB-lite"/>
    </source>
</evidence>
<keyword evidence="3 7" id="KW-0812">Transmembrane</keyword>
<evidence type="ECO:0000256" key="1">
    <source>
        <dbReference type="ARBA" id="ARBA00004141"/>
    </source>
</evidence>
<dbReference type="PANTHER" id="PTHR32322">
    <property type="entry name" value="INNER MEMBRANE TRANSPORTER"/>
    <property type="match status" value="1"/>
</dbReference>